<evidence type="ECO:0000256" key="7">
    <source>
        <dbReference type="ARBA" id="ARBA00022490"/>
    </source>
</evidence>
<dbReference type="InterPro" id="IPR001610">
    <property type="entry name" value="PAC"/>
</dbReference>
<protein>
    <recommendedName>
        <fullName evidence="5">Oxygen sensor histidine kinase NreB</fullName>
        <ecNumber evidence="4">2.7.13.3</ecNumber>
    </recommendedName>
    <alternativeName>
        <fullName evidence="15">Nitrogen regulation protein B</fullName>
    </alternativeName>
</protein>
<evidence type="ECO:0000256" key="16">
    <source>
        <dbReference type="SAM" id="MobiDB-lite"/>
    </source>
</evidence>
<dbReference type="Pfam" id="PF07730">
    <property type="entry name" value="HisKA_3"/>
    <property type="match status" value="1"/>
</dbReference>
<dbReference type="Pfam" id="PF08448">
    <property type="entry name" value="PAS_4"/>
    <property type="match status" value="1"/>
</dbReference>
<evidence type="ECO:0000256" key="13">
    <source>
        <dbReference type="ARBA" id="ARBA00023014"/>
    </source>
</evidence>
<dbReference type="Proteomes" id="UP000501452">
    <property type="component" value="Chromosome"/>
</dbReference>
<organism evidence="19 20">
    <name type="scientific">Rubrobacter tropicus</name>
    <dbReference type="NCBI Taxonomy" id="2653851"/>
    <lineage>
        <taxon>Bacteria</taxon>
        <taxon>Bacillati</taxon>
        <taxon>Actinomycetota</taxon>
        <taxon>Rubrobacteria</taxon>
        <taxon>Rubrobacterales</taxon>
        <taxon>Rubrobacteraceae</taxon>
        <taxon>Rubrobacter</taxon>
    </lineage>
</organism>
<evidence type="ECO:0000259" key="17">
    <source>
        <dbReference type="PROSITE" id="PS50109"/>
    </source>
</evidence>
<dbReference type="InterPro" id="IPR011712">
    <property type="entry name" value="Sig_transdc_His_kin_sub3_dim/P"/>
</dbReference>
<keyword evidence="6" id="KW-0004">4Fe-4S</keyword>
<evidence type="ECO:0000256" key="12">
    <source>
        <dbReference type="ARBA" id="ARBA00023012"/>
    </source>
</evidence>
<evidence type="ECO:0000256" key="8">
    <source>
        <dbReference type="ARBA" id="ARBA00022679"/>
    </source>
</evidence>
<keyword evidence="20" id="KW-1185">Reference proteome</keyword>
<dbReference type="InterPro" id="IPR013656">
    <property type="entry name" value="PAS_4"/>
</dbReference>
<reference evidence="19 20" key="1">
    <citation type="submission" date="2019-10" db="EMBL/GenBank/DDBJ databases">
        <title>Rubrobacter sp nov SCSIO 52090 isolated from a deep-sea sediment in the South China Sea.</title>
        <authorList>
            <person name="Chen R.W."/>
        </authorList>
    </citation>
    <scope>NUCLEOTIDE SEQUENCE [LARGE SCALE GENOMIC DNA]</scope>
    <source>
        <strain evidence="19 20">SCSIO 52909</strain>
    </source>
</reference>
<dbReference type="InterPro" id="IPR003594">
    <property type="entry name" value="HATPase_dom"/>
</dbReference>
<dbReference type="GO" id="GO:0046872">
    <property type="term" value="F:metal ion binding"/>
    <property type="evidence" value="ECO:0007669"/>
    <property type="project" value="UniProtKB-KW"/>
</dbReference>
<evidence type="ECO:0000256" key="9">
    <source>
        <dbReference type="ARBA" id="ARBA00022723"/>
    </source>
</evidence>
<dbReference type="GO" id="GO:0051539">
    <property type="term" value="F:4 iron, 4 sulfur cluster binding"/>
    <property type="evidence" value="ECO:0007669"/>
    <property type="project" value="UniProtKB-KW"/>
</dbReference>
<gene>
    <name evidence="19" type="ORF">GBA63_04415</name>
</gene>
<dbReference type="InterPro" id="IPR005467">
    <property type="entry name" value="His_kinase_dom"/>
</dbReference>
<keyword evidence="11" id="KW-0408">Iron</keyword>
<keyword evidence="7" id="KW-0963">Cytoplasm</keyword>
<dbReference type="CDD" id="cd16917">
    <property type="entry name" value="HATPase_UhpB-NarQ-NarX-like"/>
    <property type="match status" value="1"/>
</dbReference>
<keyword evidence="10" id="KW-0418">Kinase</keyword>
<evidence type="ECO:0000256" key="15">
    <source>
        <dbReference type="ARBA" id="ARBA00030800"/>
    </source>
</evidence>
<evidence type="ECO:0000313" key="19">
    <source>
        <dbReference type="EMBL" id="QIN81971.1"/>
    </source>
</evidence>
<dbReference type="GO" id="GO:0000155">
    <property type="term" value="F:phosphorelay sensor kinase activity"/>
    <property type="evidence" value="ECO:0007669"/>
    <property type="project" value="InterPro"/>
</dbReference>
<dbReference type="NCBIfam" id="TIGR00229">
    <property type="entry name" value="sensory_box"/>
    <property type="match status" value="2"/>
</dbReference>
<dbReference type="SUPFAM" id="SSF55785">
    <property type="entry name" value="PYP-like sensor domain (PAS domain)"/>
    <property type="match status" value="2"/>
</dbReference>
<accession>A0A6G8Q665</accession>
<dbReference type="PRINTS" id="PR00344">
    <property type="entry name" value="BCTRLSENSOR"/>
</dbReference>
<dbReference type="InterPro" id="IPR000014">
    <property type="entry name" value="PAS"/>
</dbReference>
<name>A0A6G8Q665_9ACTN</name>
<evidence type="ECO:0000256" key="4">
    <source>
        <dbReference type="ARBA" id="ARBA00012438"/>
    </source>
</evidence>
<evidence type="ECO:0000313" key="20">
    <source>
        <dbReference type="Proteomes" id="UP000501452"/>
    </source>
</evidence>
<dbReference type="PROSITE" id="PS50113">
    <property type="entry name" value="PAC"/>
    <property type="match status" value="1"/>
</dbReference>
<keyword evidence="8" id="KW-0808">Transferase</keyword>
<comment type="catalytic activity">
    <reaction evidence="1">
        <text>ATP + protein L-histidine = ADP + protein N-phospho-L-histidine.</text>
        <dbReference type="EC" id="2.7.13.3"/>
    </reaction>
</comment>
<evidence type="ECO:0000259" key="18">
    <source>
        <dbReference type="PROSITE" id="PS50113"/>
    </source>
</evidence>
<dbReference type="InterPro" id="IPR050482">
    <property type="entry name" value="Sensor_HK_TwoCompSys"/>
</dbReference>
<feature type="domain" description="Histidine kinase" evidence="17">
    <location>
        <begin position="534"/>
        <end position="622"/>
    </location>
</feature>
<keyword evidence="9" id="KW-0479">Metal-binding</keyword>
<evidence type="ECO:0000256" key="14">
    <source>
        <dbReference type="ARBA" id="ARBA00024827"/>
    </source>
</evidence>
<dbReference type="InterPro" id="IPR036890">
    <property type="entry name" value="HATPase_C_sf"/>
</dbReference>
<dbReference type="AlphaFoldDB" id="A0A6G8Q665"/>
<dbReference type="Gene3D" id="3.30.565.10">
    <property type="entry name" value="Histidine kinase-like ATPase, C-terminal domain"/>
    <property type="match status" value="1"/>
</dbReference>
<dbReference type="Pfam" id="PF13426">
    <property type="entry name" value="PAS_9"/>
    <property type="match status" value="1"/>
</dbReference>
<dbReference type="Gene3D" id="3.30.450.20">
    <property type="entry name" value="PAS domain"/>
    <property type="match status" value="3"/>
</dbReference>
<dbReference type="InterPro" id="IPR000700">
    <property type="entry name" value="PAS-assoc_C"/>
</dbReference>
<feature type="region of interest" description="Disordered" evidence="16">
    <location>
        <begin position="405"/>
        <end position="428"/>
    </location>
</feature>
<comment type="cofactor">
    <cofactor evidence="2">
        <name>[4Fe-4S] cluster</name>
        <dbReference type="ChEBI" id="CHEBI:49883"/>
    </cofactor>
</comment>
<dbReference type="SMART" id="SM00091">
    <property type="entry name" value="PAS"/>
    <property type="match status" value="3"/>
</dbReference>
<dbReference type="Gene3D" id="1.20.5.1930">
    <property type="match status" value="1"/>
</dbReference>
<keyword evidence="12" id="KW-0902">Two-component regulatory system</keyword>
<dbReference type="CDD" id="cd00130">
    <property type="entry name" value="PAS"/>
    <property type="match status" value="2"/>
</dbReference>
<comment type="function">
    <text evidence="14">Member of the two-component regulatory system NreB/NreC involved in the control of dissimilatory nitrate/nitrite reduction in response to oxygen. NreB functions as a direct oxygen sensor histidine kinase which is autophosphorylated, in the absence of oxygen, probably at the conserved histidine residue, and transfers its phosphate group probably to a conserved aspartate residue of NreC. NreB/NreC activates the expression of the nitrate (narGHJI) and nitrite (nir) reductase operons, as well as the putative nitrate transporter gene narT.</text>
</comment>
<dbReference type="PANTHER" id="PTHR24421">
    <property type="entry name" value="NITRATE/NITRITE SENSOR PROTEIN NARX-RELATED"/>
    <property type="match status" value="1"/>
</dbReference>
<sequence>MYGRCGAAENRLPDQRSLGGSWSALEEGIYRAVVERNPVGVLVYDPDTRGILYANPALEGMLLYGAGELRETQLYDLFALDRRDTDARTGRALEAGQCPPDEVRLRRKNGSLVRAEVRLVAIPHVGRGAVCALVRDVEDEVRGKPRGTAAFARSAIDSLSAHVAILDGTGTIVATNRPWRRFAEANGAVPAEVSEGVNYLEVCDAAAGRNCADAAAFARGMRSVLSGREEAFEREYPCHSPTERRWFVGRVTRFADTEPPWAVVAHENVTGRKKAENALQDQNVLLKTTLSQAAEAIVVCDLQGRFTFANDAARRMAMTEPEGSTLDAVSEVAGVPHYPDGTRMPVEQSAMRRALRGETTVGMEVRMVRPDGSHYDLLASAGPLENSDGTIVGAVASFRDITEQKAMEEERERSRGREIATRTQREERRRISRDLHDMVLQDLSGALQSLRLAHLHARGAGSPLDLEEELGALRRATAGLRGAIYDLRHEEERTFVRSVESLVELNRQATPGRRISLGVEEGFPEELPGEVGVELLRILQEALANARRHSGAENVRVRLLAEGGEALAELTDDGRGFEPGEVREGVGLSAMRERVERLGGGIEVVSRPGEGTRVTVRVPLGGGTPDPRPL</sequence>
<dbReference type="SMART" id="SM00086">
    <property type="entry name" value="PAC"/>
    <property type="match status" value="2"/>
</dbReference>
<dbReference type="PROSITE" id="PS50109">
    <property type="entry name" value="HIS_KIN"/>
    <property type="match status" value="1"/>
</dbReference>
<dbReference type="Pfam" id="PF02518">
    <property type="entry name" value="HATPase_c"/>
    <property type="match status" value="1"/>
</dbReference>
<dbReference type="EC" id="2.7.13.3" evidence="4"/>
<dbReference type="InterPro" id="IPR035965">
    <property type="entry name" value="PAS-like_dom_sf"/>
</dbReference>
<evidence type="ECO:0000256" key="6">
    <source>
        <dbReference type="ARBA" id="ARBA00022485"/>
    </source>
</evidence>
<dbReference type="SMART" id="SM00387">
    <property type="entry name" value="HATPase_c"/>
    <property type="match status" value="1"/>
</dbReference>
<dbReference type="SUPFAM" id="SSF55874">
    <property type="entry name" value="ATPase domain of HSP90 chaperone/DNA topoisomerase II/histidine kinase"/>
    <property type="match status" value="1"/>
</dbReference>
<comment type="subcellular location">
    <subcellularLocation>
        <location evidence="3">Cytoplasm</location>
    </subcellularLocation>
</comment>
<dbReference type="InterPro" id="IPR004358">
    <property type="entry name" value="Sig_transdc_His_kin-like_C"/>
</dbReference>
<dbReference type="KEGG" id="rub:GBA63_04415"/>
<dbReference type="GO" id="GO:0046983">
    <property type="term" value="F:protein dimerization activity"/>
    <property type="evidence" value="ECO:0007669"/>
    <property type="project" value="InterPro"/>
</dbReference>
<evidence type="ECO:0000256" key="5">
    <source>
        <dbReference type="ARBA" id="ARBA00017322"/>
    </source>
</evidence>
<dbReference type="GO" id="GO:0005737">
    <property type="term" value="C:cytoplasm"/>
    <property type="evidence" value="ECO:0007669"/>
    <property type="project" value="UniProtKB-SubCell"/>
</dbReference>
<proteinExistence type="predicted"/>
<evidence type="ECO:0000256" key="10">
    <source>
        <dbReference type="ARBA" id="ARBA00022777"/>
    </source>
</evidence>
<dbReference type="GO" id="GO:0016020">
    <property type="term" value="C:membrane"/>
    <property type="evidence" value="ECO:0007669"/>
    <property type="project" value="InterPro"/>
</dbReference>
<evidence type="ECO:0000256" key="2">
    <source>
        <dbReference type="ARBA" id="ARBA00001966"/>
    </source>
</evidence>
<dbReference type="EMBL" id="CP045119">
    <property type="protein sequence ID" value="QIN81971.1"/>
    <property type="molecule type" value="Genomic_DNA"/>
</dbReference>
<feature type="domain" description="PAC" evidence="18">
    <location>
        <begin position="361"/>
        <end position="413"/>
    </location>
</feature>
<evidence type="ECO:0000256" key="3">
    <source>
        <dbReference type="ARBA" id="ARBA00004496"/>
    </source>
</evidence>
<evidence type="ECO:0000256" key="1">
    <source>
        <dbReference type="ARBA" id="ARBA00000085"/>
    </source>
</evidence>
<keyword evidence="13" id="KW-0411">Iron-sulfur</keyword>
<evidence type="ECO:0000256" key="11">
    <source>
        <dbReference type="ARBA" id="ARBA00023004"/>
    </source>
</evidence>